<dbReference type="EMBL" id="FQUG01000002">
    <property type="protein sequence ID" value="SHE28193.1"/>
    <property type="molecule type" value="Genomic_DNA"/>
</dbReference>
<evidence type="ECO:0000313" key="3">
    <source>
        <dbReference type="Proteomes" id="UP000184404"/>
    </source>
</evidence>
<keyword evidence="2" id="KW-0347">Helicase</keyword>
<keyword evidence="1" id="KW-0472">Membrane</keyword>
<gene>
    <name evidence="2" type="ORF">SAMN02745190_00008</name>
</gene>
<dbReference type="Gene3D" id="2.20.28.30">
    <property type="entry name" value="RNA polymerase ii, chain L"/>
    <property type="match status" value="2"/>
</dbReference>
<keyword evidence="2" id="KW-0067">ATP-binding</keyword>
<dbReference type="PANTHER" id="PTHR37826:SF3">
    <property type="entry name" value="J DOMAIN-CONTAINING PROTEIN"/>
    <property type="match status" value="1"/>
</dbReference>
<dbReference type="RefSeq" id="WP_072934151.1">
    <property type="nucleotide sequence ID" value="NZ_FQUG01000002.1"/>
</dbReference>
<accession>A0A1M4S7K7</accession>
<dbReference type="AlphaFoldDB" id="A0A1M4S7K7"/>
<dbReference type="Proteomes" id="UP000184404">
    <property type="component" value="Unassembled WGS sequence"/>
</dbReference>
<evidence type="ECO:0000313" key="2">
    <source>
        <dbReference type="EMBL" id="SHE28193.1"/>
    </source>
</evidence>
<feature type="transmembrane region" description="Helical" evidence="1">
    <location>
        <begin position="343"/>
        <end position="362"/>
    </location>
</feature>
<sequence>MAEKTVSYKCPNCSGPLEFQPGKKTVTCEYCGTELETEVVKKLFDKEQERAALAEKAEKAKWDAKSAGTEWESGETDNFRKFTCSSCGAEIVSDENTMATECCYCGNPTMIPSRFDGMLRPDYIIPFKKTKQDAVNALKEFYKGKLLLPGAFTENNRVEHIQPMYVPFWLLDSDVRVSANFSAEDDYVIDTPDAVITHTKVYDVDREGTMQFERIPHDGSRKMDDKYTESIEPFDYSELVEFNAGYLAGYLADKYDVDADEAIKCTENRVVNTAVSELQNTVEGYMRVSCKSHTFFQENSKVSYAMAPVWILTTRYEDKPYTFMMNGQTGKIVGELPYSKMKAAAFTAASVLLTLPVFYYIAKFVLS</sequence>
<evidence type="ECO:0000256" key="1">
    <source>
        <dbReference type="SAM" id="Phobius"/>
    </source>
</evidence>
<reference evidence="2 3" key="1">
    <citation type="submission" date="2016-11" db="EMBL/GenBank/DDBJ databases">
        <authorList>
            <person name="Jaros S."/>
            <person name="Januszkiewicz K."/>
            <person name="Wedrychowicz H."/>
        </authorList>
    </citation>
    <scope>NUCLEOTIDE SEQUENCE [LARGE SCALE GENOMIC DNA]</scope>
    <source>
        <strain evidence="2 3">DSM 10502</strain>
    </source>
</reference>
<keyword evidence="1" id="KW-0812">Transmembrane</keyword>
<keyword evidence="2" id="KW-0547">Nucleotide-binding</keyword>
<organism evidence="2 3">
    <name type="scientific">Schwartzia succinivorans DSM 10502</name>
    <dbReference type="NCBI Taxonomy" id="1123243"/>
    <lineage>
        <taxon>Bacteria</taxon>
        <taxon>Bacillati</taxon>
        <taxon>Bacillota</taxon>
        <taxon>Negativicutes</taxon>
        <taxon>Selenomonadales</taxon>
        <taxon>Selenomonadaceae</taxon>
        <taxon>Schwartzia</taxon>
    </lineage>
</organism>
<dbReference type="STRING" id="1123243.SAMN02745190_00008"/>
<keyword evidence="1" id="KW-1133">Transmembrane helix</keyword>
<proteinExistence type="predicted"/>
<dbReference type="PANTHER" id="PTHR37826">
    <property type="entry name" value="FLOTILLIN BAND_7_5 DOMAIN PROTEIN"/>
    <property type="match status" value="1"/>
</dbReference>
<protein>
    <submittedName>
        <fullName evidence="2">Replication restart DNA helicase PriA</fullName>
    </submittedName>
</protein>
<keyword evidence="2" id="KW-0378">Hydrolase</keyword>
<dbReference type="GO" id="GO:0004386">
    <property type="term" value="F:helicase activity"/>
    <property type="evidence" value="ECO:0007669"/>
    <property type="project" value="UniProtKB-KW"/>
</dbReference>
<dbReference type="OrthoDB" id="3182597at2"/>
<name>A0A1M4S7K7_9FIRM</name>
<keyword evidence="3" id="KW-1185">Reference proteome</keyword>